<dbReference type="AlphaFoldDB" id="A0AAE0U3J2"/>
<comment type="caution">
    <text evidence="4">The sequence shown here is derived from an EMBL/GenBank/DDBJ whole genome shotgun (WGS) entry which is preliminary data.</text>
</comment>
<name>A0AAE0U3J2_9PEZI</name>
<dbReference type="PANTHER" id="PTHR43798">
    <property type="entry name" value="MONOACYLGLYCEROL LIPASE"/>
    <property type="match status" value="1"/>
</dbReference>
<dbReference type="InterPro" id="IPR000073">
    <property type="entry name" value="AB_hydrolase_1"/>
</dbReference>
<dbReference type="InterPro" id="IPR050266">
    <property type="entry name" value="AB_hydrolase_sf"/>
</dbReference>
<evidence type="ECO:0000256" key="1">
    <source>
        <dbReference type="ARBA" id="ARBA00022801"/>
    </source>
</evidence>
<accession>A0AAE0U3J2</accession>
<feature type="signal peptide" evidence="2">
    <location>
        <begin position="1"/>
        <end position="25"/>
    </location>
</feature>
<gene>
    <name evidence="4" type="ORF">B0H63DRAFT_507093</name>
</gene>
<keyword evidence="5" id="KW-1185">Reference proteome</keyword>
<evidence type="ECO:0000313" key="4">
    <source>
        <dbReference type="EMBL" id="KAK3389526.1"/>
    </source>
</evidence>
<dbReference type="InterPro" id="IPR029058">
    <property type="entry name" value="AB_hydrolase_fold"/>
</dbReference>
<feature type="chain" id="PRO_5042069254" evidence="2">
    <location>
        <begin position="26"/>
        <end position="386"/>
    </location>
</feature>
<evidence type="ECO:0000256" key="2">
    <source>
        <dbReference type="SAM" id="SignalP"/>
    </source>
</evidence>
<evidence type="ECO:0000313" key="5">
    <source>
        <dbReference type="Proteomes" id="UP001285441"/>
    </source>
</evidence>
<dbReference type="SUPFAM" id="SSF53474">
    <property type="entry name" value="alpha/beta-Hydrolases"/>
    <property type="match status" value="1"/>
</dbReference>
<dbReference type="Pfam" id="PF12697">
    <property type="entry name" value="Abhydrolase_6"/>
    <property type="match status" value="1"/>
</dbReference>
<dbReference type="Proteomes" id="UP001285441">
    <property type="component" value="Unassembled WGS sequence"/>
</dbReference>
<dbReference type="PANTHER" id="PTHR43798:SF31">
    <property type="entry name" value="AB HYDROLASE SUPERFAMILY PROTEIN YCLE"/>
    <property type="match status" value="1"/>
</dbReference>
<dbReference type="GO" id="GO:0016787">
    <property type="term" value="F:hydrolase activity"/>
    <property type="evidence" value="ECO:0007669"/>
    <property type="project" value="UniProtKB-KW"/>
</dbReference>
<dbReference type="GO" id="GO:0016020">
    <property type="term" value="C:membrane"/>
    <property type="evidence" value="ECO:0007669"/>
    <property type="project" value="TreeGrafter"/>
</dbReference>
<organism evidence="4 5">
    <name type="scientific">Podospora didyma</name>
    <dbReference type="NCBI Taxonomy" id="330526"/>
    <lineage>
        <taxon>Eukaryota</taxon>
        <taxon>Fungi</taxon>
        <taxon>Dikarya</taxon>
        <taxon>Ascomycota</taxon>
        <taxon>Pezizomycotina</taxon>
        <taxon>Sordariomycetes</taxon>
        <taxon>Sordariomycetidae</taxon>
        <taxon>Sordariales</taxon>
        <taxon>Podosporaceae</taxon>
        <taxon>Podospora</taxon>
    </lineage>
</organism>
<proteinExistence type="predicted"/>
<keyword evidence="2" id="KW-0732">Signal</keyword>
<keyword evidence="1 4" id="KW-0378">Hydrolase</keyword>
<feature type="domain" description="AB hydrolase-1" evidence="3">
    <location>
        <begin position="114"/>
        <end position="366"/>
    </location>
</feature>
<sequence>MKAATILRQPSLLLATCTVLHTAYATSSTAKTCTSYNIAVTVSTTNAIFGLPHFQTDLDVADFVNTLGSRDSETAMSVTSPMTENVTASYTIAATFCRPDGRGAGKNSTVLIATHGLGFDKSYWDPQLDKTKYSFVDFVVSQGFSILTYDRLGVGASSQVSGYVAQLSNQVAILTELTHLVKAGKYVGDTGKPAAVVLVGHSFGSATSITAVSNDVTLADGLILTGFSLNVTNIDGLGFTETLGLRIASKQQPGKWRQLDTGYVTNVDLVSNVGAFFKAPDYDPAVARFAEANKAPFGTMELITGQRPGLPYAFQGVAMIISGKFDLIFCKSDCDDVLETPGARVFGHANAFKAISYPGAGHGINFHLNATGAFQDITDFLSASGL</sequence>
<reference evidence="4" key="1">
    <citation type="journal article" date="2023" name="Mol. Phylogenet. Evol.">
        <title>Genome-scale phylogeny and comparative genomics of the fungal order Sordariales.</title>
        <authorList>
            <person name="Hensen N."/>
            <person name="Bonometti L."/>
            <person name="Westerberg I."/>
            <person name="Brannstrom I.O."/>
            <person name="Guillou S."/>
            <person name="Cros-Aarteil S."/>
            <person name="Calhoun S."/>
            <person name="Haridas S."/>
            <person name="Kuo A."/>
            <person name="Mondo S."/>
            <person name="Pangilinan J."/>
            <person name="Riley R."/>
            <person name="LaButti K."/>
            <person name="Andreopoulos B."/>
            <person name="Lipzen A."/>
            <person name="Chen C."/>
            <person name="Yan M."/>
            <person name="Daum C."/>
            <person name="Ng V."/>
            <person name="Clum A."/>
            <person name="Steindorff A."/>
            <person name="Ohm R.A."/>
            <person name="Martin F."/>
            <person name="Silar P."/>
            <person name="Natvig D.O."/>
            <person name="Lalanne C."/>
            <person name="Gautier V."/>
            <person name="Ament-Velasquez S.L."/>
            <person name="Kruys A."/>
            <person name="Hutchinson M.I."/>
            <person name="Powell A.J."/>
            <person name="Barry K."/>
            <person name="Miller A.N."/>
            <person name="Grigoriev I.V."/>
            <person name="Debuchy R."/>
            <person name="Gladieux P."/>
            <person name="Hiltunen Thoren M."/>
            <person name="Johannesson H."/>
        </authorList>
    </citation>
    <scope>NUCLEOTIDE SEQUENCE</scope>
    <source>
        <strain evidence="4">CBS 232.78</strain>
    </source>
</reference>
<evidence type="ECO:0000259" key="3">
    <source>
        <dbReference type="Pfam" id="PF12697"/>
    </source>
</evidence>
<reference evidence="4" key="2">
    <citation type="submission" date="2023-06" db="EMBL/GenBank/DDBJ databases">
        <authorList>
            <consortium name="Lawrence Berkeley National Laboratory"/>
            <person name="Haridas S."/>
            <person name="Hensen N."/>
            <person name="Bonometti L."/>
            <person name="Westerberg I."/>
            <person name="Brannstrom I.O."/>
            <person name="Guillou S."/>
            <person name="Cros-Aarteil S."/>
            <person name="Calhoun S."/>
            <person name="Kuo A."/>
            <person name="Mondo S."/>
            <person name="Pangilinan J."/>
            <person name="Riley R."/>
            <person name="LaButti K."/>
            <person name="Andreopoulos B."/>
            <person name="Lipzen A."/>
            <person name="Chen C."/>
            <person name="Yanf M."/>
            <person name="Daum C."/>
            <person name="Ng V."/>
            <person name="Clum A."/>
            <person name="Steindorff A."/>
            <person name="Ohm R."/>
            <person name="Martin F."/>
            <person name="Silar P."/>
            <person name="Natvig D."/>
            <person name="Lalanne C."/>
            <person name="Gautier V."/>
            <person name="Ament-velasquez S.L."/>
            <person name="Kruys A."/>
            <person name="Hutchinson M.I."/>
            <person name="Powell A.J."/>
            <person name="Barry K."/>
            <person name="Miller A.N."/>
            <person name="Grigoriev I.V."/>
            <person name="Debuchy R."/>
            <person name="Gladieux P."/>
            <person name="Thoren M.H."/>
            <person name="Johannesson H."/>
        </authorList>
    </citation>
    <scope>NUCLEOTIDE SEQUENCE</scope>
    <source>
        <strain evidence="4">CBS 232.78</strain>
    </source>
</reference>
<protein>
    <submittedName>
        <fullName evidence="4">Alpha/Beta hydrolase protein</fullName>
    </submittedName>
</protein>
<dbReference type="Gene3D" id="3.40.50.1820">
    <property type="entry name" value="alpha/beta hydrolase"/>
    <property type="match status" value="1"/>
</dbReference>
<dbReference type="EMBL" id="JAULSW010000002">
    <property type="protein sequence ID" value="KAK3389526.1"/>
    <property type="molecule type" value="Genomic_DNA"/>
</dbReference>